<evidence type="ECO:0000256" key="5">
    <source>
        <dbReference type="ARBA" id="ARBA00023235"/>
    </source>
</evidence>
<dbReference type="InterPro" id="IPR001672">
    <property type="entry name" value="G6P_Isomerase"/>
</dbReference>
<evidence type="ECO:0000256" key="3">
    <source>
        <dbReference type="ARBA" id="ARBA00022432"/>
    </source>
</evidence>
<dbReference type="InterPro" id="IPR035482">
    <property type="entry name" value="SIS_PGI_2"/>
</dbReference>
<feature type="active site" description="Proton donor" evidence="7">
    <location>
        <position position="349"/>
    </location>
</feature>
<dbReference type="InterPro" id="IPR018189">
    <property type="entry name" value="Phosphoglucose_isomerase_CS"/>
</dbReference>
<dbReference type="PROSITE" id="PS51463">
    <property type="entry name" value="P_GLUCOSE_ISOMERASE_3"/>
    <property type="match status" value="1"/>
</dbReference>
<dbReference type="HAMAP" id="MF_00473">
    <property type="entry name" value="G6P_isomerase"/>
    <property type="match status" value="1"/>
</dbReference>
<evidence type="ECO:0000256" key="8">
    <source>
        <dbReference type="RuleBase" id="RU000612"/>
    </source>
</evidence>
<keyword evidence="5 7" id="KW-0413">Isomerase</keyword>
<evidence type="ECO:0000313" key="10">
    <source>
        <dbReference type="Proteomes" id="UP001156694"/>
    </source>
</evidence>
<keyword evidence="10" id="KW-1185">Reference proteome</keyword>
<protein>
    <recommendedName>
        <fullName evidence="7">Glucose-6-phosphate isomerase</fullName>
        <shortName evidence="7">GPI</shortName>
        <ecNumber evidence="7">5.3.1.9</ecNumber>
    </recommendedName>
    <alternativeName>
        <fullName evidence="7">Phosphoglucose isomerase</fullName>
        <shortName evidence="7">PGI</shortName>
    </alternativeName>
    <alternativeName>
        <fullName evidence="7">Phosphohexose isomerase</fullName>
        <shortName evidence="7">PHI</shortName>
    </alternativeName>
</protein>
<dbReference type="EMBL" id="BSNN01000002">
    <property type="protein sequence ID" value="GLQ34977.1"/>
    <property type="molecule type" value="Genomic_DNA"/>
</dbReference>
<evidence type="ECO:0000256" key="2">
    <source>
        <dbReference type="ARBA" id="ARBA00006604"/>
    </source>
</evidence>
<dbReference type="InterPro" id="IPR046348">
    <property type="entry name" value="SIS_dom_sf"/>
</dbReference>
<comment type="catalytic activity">
    <reaction evidence="6 7 8">
        <text>alpha-D-glucose 6-phosphate = beta-D-fructose 6-phosphate</text>
        <dbReference type="Rhea" id="RHEA:11816"/>
        <dbReference type="ChEBI" id="CHEBI:57634"/>
        <dbReference type="ChEBI" id="CHEBI:58225"/>
        <dbReference type="EC" id="5.3.1.9"/>
    </reaction>
</comment>
<sequence>MTQQSKIWNDLKSDWARLSDQHLRDLFDTGTRDVGYTAALDDLTLDFSCERIDTLALENLIALARASGLEDAIAAMFNGDHLNTTEDRAVMHVGLRAIAEDALMVDGGAVADLVDPEKARFLEFADAVRSGQVSNAAGKKFTDVINIGIGGSDLGPVMAVRALSEFRGDGPNVHFVSNVDGAHLSDVITGLNPDTTLILVASKTFTTIETITNARAAKRWLQTNLSAKDADQNLAALSTNLKATADFGIPAARVFGFWDWVGGRYSMCSSIGLSIALSVGADNFNEMLRGFRAMDVHFKTAPLAQNLPVLLGLIGIWRRNIMACATVALLPYDQRLEFFPAYVQQMDMESNGKRVTKGGQDVPHGTAPVIWGTPGTNSQHSYFQMLHQGTDIIPVDFILSAQSNSDLTDQHALLTANCLAQSQALAFGKTSAEVRAELLAKGMEPAQVEDLVAHRTFPGNRPSTTILQRAATPYALGRLIALYEHKVFTQGVIWGVNSFDQWGVELGKVLALEVQPLLEDGADLSGLRASTRGAIERINSLKA</sequence>
<dbReference type="PROSITE" id="PS00174">
    <property type="entry name" value="P_GLUCOSE_ISOMERASE_2"/>
    <property type="match status" value="1"/>
</dbReference>
<dbReference type="Gene3D" id="3.40.50.10490">
    <property type="entry name" value="Glucose-6-phosphate isomerase like protein, domain 1"/>
    <property type="match status" value="2"/>
</dbReference>
<feature type="active site" evidence="7">
    <location>
        <position position="380"/>
    </location>
</feature>
<dbReference type="EC" id="5.3.1.9" evidence="7"/>
<dbReference type="Pfam" id="PF00342">
    <property type="entry name" value="PGI"/>
    <property type="match status" value="1"/>
</dbReference>
<dbReference type="InterPro" id="IPR023096">
    <property type="entry name" value="G6P_Isomerase_C"/>
</dbReference>
<evidence type="ECO:0000313" key="9">
    <source>
        <dbReference type="EMBL" id="GLQ34977.1"/>
    </source>
</evidence>
<comment type="pathway">
    <text evidence="7">Carbohydrate biosynthesis; gluconeogenesis.</text>
</comment>
<dbReference type="Proteomes" id="UP001156694">
    <property type="component" value="Unassembled WGS sequence"/>
</dbReference>
<dbReference type="PROSITE" id="PS00765">
    <property type="entry name" value="P_GLUCOSE_ISOMERASE_1"/>
    <property type="match status" value="1"/>
</dbReference>
<dbReference type="InterPro" id="IPR035476">
    <property type="entry name" value="SIS_PGI_1"/>
</dbReference>
<comment type="subcellular location">
    <subcellularLocation>
        <location evidence="7">Cytoplasm</location>
    </subcellularLocation>
</comment>
<evidence type="ECO:0000256" key="7">
    <source>
        <dbReference type="HAMAP-Rule" id="MF_00473"/>
    </source>
</evidence>
<comment type="similarity">
    <text evidence="2 7 8">Belongs to the GPI family.</text>
</comment>
<dbReference type="PRINTS" id="PR00662">
    <property type="entry name" value="G6PISOMERASE"/>
</dbReference>
<organism evidence="9 10">
    <name type="scientific">Amylibacter marinus</name>
    <dbReference type="NCBI Taxonomy" id="1475483"/>
    <lineage>
        <taxon>Bacteria</taxon>
        <taxon>Pseudomonadati</taxon>
        <taxon>Pseudomonadota</taxon>
        <taxon>Alphaproteobacteria</taxon>
        <taxon>Rhodobacterales</taxon>
        <taxon>Paracoccaceae</taxon>
        <taxon>Amylibacter</taxon>
    </lineage>
</organism>
<dbReference type="PANTHER" id="PTHR11469:SF1">
    <property type="entry name" value="GLUCOSE-6-PHOSPHATE ISOMERASE"/>
    <property type="match status" value="1"/>
</dbReference>
<proteinExistence type="inferred from homology"/>
<keyword evidence="3 7" id="KW-0312">Gluconeogenesis</keyword>
<comment type="function">
    <text evidence="7">Catalyzes the reversible isomerization of glucose-6-phosphate to fructose-6-phosphate.</text>
</comment>
<keyword evidence="7" id="KW-0963">Cytoplasm</keyword>
<dbReference type="NCBIfam" id="NF001211">
    <property type="entry name" value="PRK00179.1"/>
    <property type="match status" value="1"/>
</dbReference>
<evidence type="ECO:0000256" key="4">
    <source>
        <dbReference type="ARBA" id="ARBA00023152"/>
    </source>
</evidence>
<evidence type="ECO:0000256" key="6">
    <source>
        <dbReference type="ARBA" id="ARBA00029321"/>
    </source>
</evidence>
<comment type="pathway">
    <text evidence="1 7 8">Carbohydrate degradation; glycolysis; D-glyceraldehyde 3-phosphate and glycerone phosphate from D-glucose: step 2/4.</text>
</comment>
<dbReference type="SUPFAM" id="SSF53697">
    <property type="entry name" value="SIS domain"/>
    <property type="match status" value="1"/>
</dbReference>
<gene>
    <name evidence="7 9" type="primary">pgi</name>
    <name evidence="9" type="ORF">GCM10007939_12600</name>
</gene>
<dbReference type="Gene3D" id="1.10.1390.10">
    <property type="match status" value="1"/>
</dbReference>
<evidence type="ECO:0000256" key="1">
    <source>
        <dbReference type="ARBA" id="ARBA00004926"/>
    </source>
</evidence>
<dbReference type="PANTHER" id="PTHR11469">
    <property type="entry name" value="GLUCOSE-6-PHOSPHATE ISOMERASE"/>
    <property type="match status" value="1"/>
</dbReference>
<reference evidence="10" key="1">
    <citation type="journal article" date="2019" name="Int. J. Syst. Evol. Microbiol.">
        <title>The Global Catalogue of Microorganisms (GCM) 10K type strain sequencing project: providing services to taxonomists for standard genome sequencing and annotation.</title>
        <authorList>
            <consortium name="The Broad Institute Genomics Platform"/>
            <consortium name="The Broad Institute Genome Sequencing Center for Infectious Disease"/>
            <person name="Wu L."/>
            <person name="Ma J."/>
        </authorList>
    </citation>
    <scope>NUCLEOTIDE SEQUENCE [LARGE SCALE GENOMIC DNA]</scope>
    <source>
        <strain evidence="10">NBRC 110140</strain>
    </source>
</reference>
<keyword evidence="4 7" id="KW-0324">Glycolysis</keyword>
<accession>A0ABQ5VU56</accession>
<dbReference type="CDD" id="cd05016">
    <property type="entry name" value="SIS_PGI_2"/>
    <property type="match status" value="1"/>
</dbReference>
<dbReference type="GO" id="GO:0016853">
    <property type="term" value="F:isomerase activity"/>
    <property type="evidence" value="ECO:0007669"/>
    <property type="project" value="UniProtKB-KW"/>
</dbReference>
<name>A0ABQ5VU56_9RHOB</name>
<dbReference type="CDD" id="cd05015">
    <property type="entry name" value="SIS_PGI_1"/>
    <property type="match status" value="1"/>
</dbReference>
<dbReference type="RefSeq" id="WP_284377066.1">
    <property type="nucleotide sequence ID" value="NZ_BSNN01000002.1"/>
</dbReference>
<feature type="active site" evidence="7">
    <location>
        <position position="508"/>
    </location>
</feature>
<comment type="caution">
    <text evidence="9">The sequence shown here is derived from an EMBL/GenBank/DDBJ whole genome shotgun (WGS) entry which is preliminary data.</text>
</comment>